<evidence type="ECO:0000313" key="2">
    <source>
        <dbReference type="Proteomes" id="UP001165960"/>
    </source>
</evidence>
<gene>
    <name evidence="1" type="ORF">DSO57_1003297</name>
</gene>
<name>A0ACC2T965_9FUNG</name>
<dbReference type="EMBL" id="QTSX02003558">
    <property type="protein sequence ID" value="KAJ9070832.1"/>
    <property type="molecule type" value="Genomic_DNA"/>
</dbReference>
<sequence>MDRSPITTHILDTQSGKPANGVNVTLSVQENSCWKALGQGITDSDGRINRLIKDDIGACAPHGIYQLTFDVKEYFESQSQKCFFPKVQLTFEVCEKRHYHVPLLLSPYSYTTYRGS</sequence>
<proteinExistence type="predicted"/>
<comment type="caution">
    <text evidence="1">The sequence shown here is derived from an EMBL/GenBank/DDBJ whole genome shotgun (WGS) entry which is preliminary data.</text>
</comment>
<evidence type="ECO:0000313" key="1">
    <source>
        <dbReference type="EMBL" id="KAJ9070832.1"/>
    </source>
</evidence>
<accession>A0ACC2T965</accession>
<reference evidence="1" key="1">
    <citation type="submission" date="2022-04" db="EMBL/GenBank/DDBJ databases">
        <title>Genome of the entomopathogenic fungus Entomophthora muscae.</title>
        <authorList>
            <person name="Elya C."/>
            <person name="Lovett B.R."/>
            <person name="Lee E."/>
            <person name="Macias A.M."/>
            <person name="Hajek A.E."/>
            <person name="De Bivort B.L."/>
            <person name="Kasson M.T."/>
            <person name="De Fine Licht H.H."/>
            <person name="Stajich J.E."/>
        </authorList>
    </citation>
    <scope>NUCLEOTIDE SEQUENCE</scope>
    <source>
        <strain evidence="1">Berkeley</strain>
    </source>
</reference>
<dbReference type="Proteomes" id="UP001165960">
    <property type="component" value="Unassembled WGS sequence"/>
</dbReference>
<keyword evidence="2" id="KW-1185">Reference proteome</keyword>
<protein>
    <submittedName>
        <fullName evidence="1">Uncharacterized protein</fullName>
    </submittedName>
</protein>
<organism evidence="1 2">
    <name type="scientific">Entomophthora muscae</name>
    <dbReference type="NCBI Taxonomy" id="34485"/>
    <lineage>
        <taxon>Eukaryota</taxon>
        <taxon>Fungi</taxon>
        <taxon>Fungi incertae sedis</taxon>
        <taxon>Zoopagomycota</taxon>
        <taxon>Entomophthoromycotina</taxon>
        <taxon>Entomophthoromycetes</taxon>
        <taxon>Entomophthorales</taxon>
        <taxon>Entomophthoraceae</taxon>
        <taxon>Entomophthora</taxon>
    </lineage>
</organism>